<dbReference type="GO" id="GO:0000290">
    <property type="term" value="P:deadenylation-dependent decapping of nuclear-transcribed mRNA"/>
    <property type="evidence" value="ECO:0007669"/>
    <property type="project" value="InterPro"/>
</dbReference>
<dbReference type="PANTHER" id="PTHR21551:SF0">
    <property type="entry name" value="PROTEIN ASSOCIATED WITH TOPO II RELATED-1, ISOFORM A"/>
    <property type="match status" value="1"/>
</dbReference>
<sequence>MIEDCMNLLLDLDDIDRLATHMAAMAQAQQRAAAVAAALPGQQGGGMAAAAAAAGGSAVAPYGPAFAAPPAQPALRERRALLLAGVNGAFRLPGRPAGADGGGADGMEVDGGAAAAPLGDGVLLRILALSKGRGVVARALLAILPPASLAARPSPAAPAPAPAPAAAPAPQQPEQGQHAAGAEGGAAAMEASPDTPGAPAAAATPSSAPGATAAAPAVPAAASAVGEGDAGGPSPYVLLWATLRNAWPLFGSSLQQHGGGDGAAERQLQEATARLGAGLREARLELPAAGAVLAAAAAVSVEPGGGGSACGGATSGTG</sequence>
<dbReference type="InterPro" id="IPR039900">
    <property type="entry name" value="Pat1-like"/>
</dbReference>
<feature type="compositionally biased region" description="Pro residues" evidence="3">
    <location>
        <begin position="155"/>
        <end position="171"/>
    </location>
</feature>
<name>A0A2J7ZIW7_9CHLO</name>
<organism evidence="4 5">
    <name type="scientific">Tetrabaena socialis</name>
    <dbReference type="NCBI Taxonomy" id="47790"/>
    <lineage>
        <taxon>Eukaryota</taxon>
        <taxon>Viridiplantae</taxon>
        <taxon>Chlorophyta</taxon>
        <taxon>core chlorophytes</taxon>
        <taxon>Chlorophyceae</taxon>
        <taxon>CS clade</taxon>
        <taxon>Chlamydomonadales</taxon>
        <taxon>Tetrabaenaceae</taxon>
        <taxon>Tetrabaena</taxon>
    </lineage>
</organism>
<evidence type="ECO:0000313" key="4">
    <source>
        <dbReference type="EMBL" id="PNH00209.1"/>
    </source>
</evidence>
<gene>
    <name evidence="4" type="ORF">TSOC_013984</name>
</gene>
<evidence type="ECO:0000256" key="1">
    <source>
        <dbReference type="ARBA" id="ARBA00004201"/>
    </source>
</evidence>
<dbReference type="GO" id="GO:0033962">
    <property type="term" value="P:P-body assembly"/>
    <property type="evidence" value="ECO:0007669"/>
    <property type="project" value="TreeGrafter"/>
</dbReference>
<evidence type="ECO:0000256" key="2">
    <source>
        <dbReference type="ARBA" id="ARBA00022490"/>
    </source>
</evidence>
<evidence type="ECO:0000256" key="3">
    <source>
        <dbReference type="SAM" id="MobiDB-lite"/>
    </source>
</evidence>
<keyword evidence="5" id="KW-1185">Reference proteome</keyword>
<proteinExistence type="predicted"/>
<evidence type="ECO:0000313" key="5">
    <source>
        <dbReference type="Proteomes" id="UP000236333"/>
    </source>
</evidence>
<feature type="region of interest" description="Disordered" evidence="3">
    <location>
        <begin position="151"/>
        <end position="213"/>
    </location>
</feature>
<reference evidence="4 5" key="1">
    <citation type="journal article" date="2017" name="Mol. Biol. Evol.">
        <title>The 4-celled Tetrabaena socialis nuclear genome reveals the essential components for genetic control of cell number at the origin of multicellularity in the volvocine lineage.</title>
        <authorList>
            <person name="Featherston J."/>
            <person name="Arakaki Y."/>
            <person name="Hanschen E.R."/>
            <person name="Ferris P.J."/>
            <person name="Michod R.E."/>
            <person name="Olson B.J.S.C."/>
            <person name="Nozaki H."/>
            <person name="Durand P.M."/>
        </authorList>
    </citation>
    <scope>NUCLEOTIDE SEQUENCE [LARGE SCALE GENOMIC DNA]</scope>
    <source>
        <strain evidence="4 5">NIES-571</strain>
    </source>
</reference>
<dbReference type="GO" id="GO:0003723">
    <property type="term" value="F:RNA binding"/>
    <property type="evidence" value="ECO:0007669"/>
    <property type="project" value="TreeGrafter"/>
</dbReference>
<accession>A0A2J7ZIW7</accession>
<dbReference type="OrthoDB" id="74835at2759"/>
<keyword evidence="2" id="KW-0963">Cytoplasm</keyword>
<feature type="compositionally biased region" description="Low complexity" evidence="3">
    <location>
        <begin position="172"/>
        <end position="213"/>
    </location>
</feature>
<dbReference type="PANTHER" id="PTHR21551">
    <property type="entry name" value="TOPOISOMERASE II-ASSOCIATED PROTEIN PAT1"/>
    <property type="match status" value="1"/>
</dbReference>
<comment type="subcellular location">
    <subcellularLocation>
        <location evidence="1">Cytoplasm</location>
        <location evidence="1">P-body</location>
    </subcellularLocation>
</comment>
<dbReference type="GO" id="GO:0000932">
    <property type="term" value="C:P-body"/>
    <property type="evidence" value="ECO:0007669"/>
    <property type="project" value="UniProtKB-SubCell"/>
</dbReference>
<dbReference type="Proteomes" id="UP000236333">
    <property type="component" value="Unassembled WGS sequence"/>
</dbReference>
<comment type="caution">
    <text evidence="4">The sequence shown here is derived from an EMBL/GenBank/DDBJ whole genome shotgun (WGS) entry which is preliminary data.</text>
</comment>
<dbReference type="EMBL" id="PGGS01001607">
    <property type="protein sequence ID" value="PNH00209.1"/>
    <property type="molecule type" value="Genomic_DNA"/>
</dbReference>
<protein>
    <submittedName>
        <fullName evidence="4">Uncharacterized protein</fullName>
    </submittedName>
</protein>
<dbReference type="AlphaFoldDB" id="A0A2J7ZIW7"/>